<evidence type="ECO:0000313" key="2">
    <source>
        <dbReference type="Proteomes" id="UP000177494"/>
    </source>
</evidence>
<gene>
    <name evidence="1" type="ORF">A3I32_00850</name>
</gene>
<organism evidence="1 2">
    <name type="scientific">Candidatus Yanofskybacteria bacterium RIFCSPLOWO2_02_FULL_45_10</name>
    <dbReference type="NCBI Taxonomy" id="1802706"/>
    <lineage>
        <taxon>Bacteria</taxon>
        <taxon>Candidatus Yanofskyibacteriota</taxon>
    </lineage>
</organism>
<protein>
    <submittedName>
        <fullName evidence="1">Uncharacterized protein</fullName>
    </submittedName>
</protein>
<reference evidence="1 2" key="1">
    <citation type="journal article" date="2016" name="Nat. Commun.">
        <title>Thousands of microbial genomes shed light on interconnected biogeochemical processes in an aquifer system.</title>
        <authorList>
            <person name="Anantharaman K."/>
            <person name="Brown C.T."/>
            <person name="Hug L.A."/>
            <person name="Sharon I."/>
            <person name="Castelle C.J."/>
            <person name="Probst A.J."/>
            <person name="Thomas B.C."/>
            <person name="Singh A."/>
            <person name="Wilkins M.J."/>
            <person name="Karaoz U."/>
            <person name="Brodie E.L."/>
            <person name="Williams K.H."/>
            <person name="Hubbard S.S."/>
            <person name="Banfield J.F."/>
        </authorList>
    </citation>
    <scope>NUCLEOTIDE SEQUENCE [LARGE SCALE GENOMIC DNA]</scope>
</reference>
<dbReference type="EMBL" id="MGKU01000008">
    <property type="protein sequence ID" value="OGN32792.1"/>
    <property type="molecule type" value="Genomic_DNA"/>
</dbReference>
<dbReference type="AlphaFoldDB" id="A0A1F8H598"/>
<proteinExistence type="predicted"/>
<comment type="caution">
    <text evidence="1">The sequence shown here is derived from an EMBL/GenBank/DDBJ whole genome shotgun (WGS) entry which is preliminary data.</text>
</comment>
<accession>A0A1F8H598</accession>
<sequence length="63" mass="7270">MKGLFKGFFANLGKGGQRRESDFSDFFNKPAGDKAKVIRQVLREANEEQRKVITEYRKHLPAN</sequence>
<dbReference type="Proteomes" id="UP000177494">
    <property type="component" value="Unassembled WGS sequence"/>
</dbReference>
<dbReference type="STRING" id="1802706.A3I32_00850"/>
<evidence type="ECO:0000313" key="1">
    <source>
        <dbReference type="EMBL" id="OGN32792.1"/>
    </source>
</evidence>
<name>A0A1F8H598_9BACT</name>